<dbReference type="AlphaFoldDB" id="A0A1E7Q418"/>
<dbReference type="Gene3D" id="2.30.30.110">
    <property type="match status" value="1"/>
</dbReference>
<gene>
    <name evidence="1" type="ORF">BI198_04600</name>
</gene>
<dbReference type="SUPFAM" id="SSF50118">
    <property type="entry name" value="Cell growth inhibitor/plasmid maintenance toxic component"/>
    <property type="match status" value="1"/>
</dbReference>
<evidence type="ECO:0000313" key="2">
    <source>
        <dbReference type="Proteomes" id="UP000242258"/>
    </source>
</evidence>
<dbReference type="OrthoDB" id="5771138at2"/>
<proteinExistence type="predicted"/>
<reference evidence="2" key="1">
    <citation type="submission" date="2016-09" db="EMBL/GenBank/DDBJ databases">
        <authorList>
            <person name="Wan X."/>
            <person name="Hou S."/>
        </authorList>
    </citation>
    <scope>NUCLEOTIDE SEQUENCE [LARGE SCALE GENOMIC DNA]</scope>
    <source>
        <strain evidence="2">KH87</strain>
    </source>
</reference>
<dbReference type="STRING" id="1628148.BI198_04600"/>
<organism evidence="1 2">
    <name type="scientific">Rheinheimera salexigens</name>
    <dbReference type="NCBI Taxonomy" id="1628148"/>
    <lineage>
        <taxon>Bacteria</taxon>
        <taxon>Pseudomonadati</taxon>
        <taxon>Pseudomonadota</taxon>
        <taxon>Gammaproteobacteria</taxon>
        <taxon>Chromatiales</taxon>
        <taxon>Chromatiaceae</taxon>
        <taxon>Rheinheimera</taxon>
    </lineage>
</organism>
<accession>A0A1E7Q418</accession>
<dbReference type="EMBL" id="MKEK01000001">
    <property type="protein sequence ID" value="OEY68925.1"/>
    <property type="molecule type" value="Genomic_DNA"/>
</dbReference>
<evidence type="ECO:0000313" key="1">
    <source>
        <dbReference type="EMBL" id="OEY68925.1"/>
    </source>
</evidence>
<dbReference type="RefSeq" id="WP_070048491.1">
    <property type="nucleotide sequence ID" value="NZ_CBCSDO010000003.1"/>
</dbReference>
<dbReference type="InterPro" id="IPR011067">
    <property type="entry name" value="Plasmid_toxin/cell-grow_inhib"/>
</dbReference>
<keyword evidence="2" id="KW-1185">Reference proteome</keyword>
<sequence length="97" mass="10957">MLLQFSVAKVEQQLVVILTNTLFHDIDVLLIALIKPMSETPVLEHFHITVSIDSEPYFIDLLDIASVSKGRLKSINISFLNYQQKIKSGLDLLIDGF</sequence>
<comment type="caution">
    <text evidence="1">The sequence shown here is derived from an EMBL/GenBank/DDBJ whole genome shotgun (WGS) entry which is preliminary data.</text>
</comment>
<protein>
    <submittedName>
        <fullName evidence="1">Uncharacterized protein</fullName>
    </submittedName>
</protein>
<name>A0A1E7Q418_9GAMM</name>
<dbReference type="Proteomes" id="UP000242258">
    <property type="component" value="Unassembled WGS sequence"/>
</dbReference>